<organism evidence="2 3">
    <name type="scientific">Dimargaris verticillata</name>
    <dbReference type="NCBI Taxonomy" id="2761393"/>
    <lineage>
        <taxon>Eukaryota</taxon>
        <taxon>Fungi</taxon>
        <taxon>Fungi incertae sedis</taxon>
        <taxon>Zoopagomycota</taxon>
        <taxon>Kickxellomycotina</taxon>
        <taxon>Dimargaritomycetes</taxon>
        <taxon>Dimargaritales</taxon>
        <taxon>Dimargaritaceae</taxon>
        <taxon>Dimargaris</taxon>
    </lineage>
</organism>
<accession>A0A9W8B1R7</accession>
<proteinExistence type="predicted"/>
<feature type="region of interest" description="Disordered" evidence="1">
    <location>
        <begin position="1"/>
        <end position="86"/>
    </location>
</feature>
<dbReference type="OrthoDB" id="10398598at2759"/>
<dbReference type="EMBL" id="JANBQB010000240">
    <property type="protein sequence ID" value="KAJ1979062.1"/>
    <property type="molecule type" value="Genomic_DNA"/>
</dbReference>
<feature type="compositionally biased region" description="Polar residues" evidence="1">
    <location>
        <begin position="14"/>
        <end position="29"/>
    </location>
</feature>
<feature type="compositionally biased region" description="Polar residues" evidence="1">
    <location>
        <begin position="46"/>
        <end position="56"/>
    </location>
</feature>
<reference evidence="2" key="1">
    <citation type="submission" date="2022-07" db="EMBL/GenBank/DDBJ databases">
        <title>Phylogenomic reconstructions and comparative analyses of Kickxellomycotina fungi.</title>
        <authorList>
            <person name="Reynolds N.K."/>
            <person name="Stajich J.E."/>
            <person name="Barry K."/>
            <person name="Grigoriev I.V."/>
            <person name="Crous P."/>
            <person name="Smith M.E."/>
        </authorList>
    </citation>
    <scope>NUCLEOTIDE SEQUENCE</scope>
    <source>
        <strain evidence="2">RSA 567</strain>
    </source>
</reference>
<keyword evidence="3" id="KW-1185">Reference proteome</keyword>
<evidence type="ECO:0000313" key="3">
    <source>
        <dbReference type="Proteomes" id="UP001151582"/>
    </source>
</evidence>
<evidence type="ECO:0000256" key="1">
    <source>
        <dbReference type="SAM" id="MobiDB-lite"/>
    </source>
</evidence>
<evidence type="ECO:0000313" key="2">
    <source>
        <dbReference type="EMBL" id="KAJ1979062.1"/>
    </source>
</evidence>
<name>A0A9W8B1R7_9FUNG</name>
<dbReference type="Proteomes" id="UP001151582">
    <property type="component" value="Unassembled WGS sequence"/>
</dbReference>
<protein>
    <submittedName>
        <fullName evidence="2">Uncharacterized protein</fullName>
    </submittedName>
</protein>
<gene>
    <name evidence="2" type="ORF">H4R34_002975</name>
</gene>
<sequence>MGSPSTKNRDERSTLSVATTPQLSVLSDTVKSEPPSDSSDAKEGNKTQLGADTTDANADPPQKSTFKPLPSEAKVDAPSNEAAKTSDPCVDLPFPHLVRGKVAYYAIDVETCPCPYMWSSSVLNLRQFAWAKFGTGCKKIFGKYYVMSDSLKKMGQQYEPTDHEFVSMLRAQVDTQLRVMVEFQKDMQKRIKEGKRVVVIGPYIAALREHLEHLNVRWDPSVEFLDIGLFYNTFMNRDSGSYIFLPEAMATMGLSLFSTRNAGTSAYHILEIFLLLVGYENNGHQSEEFQRCQFTLPS</sequence>
<dbReference type="AlphaFoldDB" id="A0A9W8B1R7"/>
<comment type="caution">
    <text evidence="2">The sequence shown here is derived from an EMBL/GenBank/DDBJ whole genome shotgun (WGS) entry which is preliminary data.</text>
</comment>